<organism evidence="1 2">
    <name type="scientific">Phlebia brevispora</name>
    <dbReference type="NCBI Taxonomy" id="194682"/>
    <lineage>
        <taxon>Eukaryota</taxon>
        <taxon>Fungi</taxon>
        <taxon>Dikarya</taxon>
        <taxon>Basidiomycota</taxon>
        <taxon>Agaricomycotina</taxon>
        <taxon>Agaricomycetes</taxon>
        <taxon>Polyporales</taxon>
        <taxon>Meruliaceae</taxon>
        <taxon>Phlebia</taxon>
    </lineage>
</organism>
<proteinExistence type="predicted"/>
<sequence>MDSDVPRSVAPLNIRLGNIDHPEPQIGTSTVDVDDPRVLAMQWNAGLPISRLPPEILIVILVEYATTAKVEYYDVFTTPNVARQWRHDIKTARPYAWIHVTHVCRLWRDVALQYPHLWCWIIQAPSALIQLMLQRSGQAPLCIDTRRFHRPISDTSSRSREGSNTALPSPPLPDAVHENWYRIQEANIDYSNTSLHDISAPALRVLNIYNGHPMDKDQSASLFLPHRLSSLRNLSWYAHYADWLRLRPLLLPHLETLHIELDHGRSDHGGQAMSVDGWISALRSMPGLRTLSLTGAIDDLATPTPPTLQPGVLPRLRDLSLSTVEHWYRIDQASSLPEVLLLASLDVPQCAHTRFTIRSNPSDTDIDALLSTLSTRINDALELTLSITGVPAVYSWTFSGRTSVDAPRPTSARITPAVTLQASFRLSNLVMRTYGEPVSEATGRICGCIPLPGQYDSIGRRGIGCS</sequence>
<evidence type="ECO:0000313" key="2">
    <source>
        <dbReference type="Proteomes" id="UP001148662"/>
    </source>
</evidence>
<keyword evidence="2" id="KW-1185">Reference proteome</keyword>
<evidence type="ECO:0000313" key="1">
    <source>
        <dbReference type="EMBL" id="KAJ3556127.1"/>
    </source>
</evidence>
<name>A0ACC1T9H7_9APHY</name>
<gene>
    <name evidence="1" type="ORF">NM688_g2198</name>
</gene>
<reference evidence="1" key="1">
    <citation type="submission" date="2022-07" db="EMBL/GenBank/DDBJ databases">
        <title>Genome Sequence of Phlebia brevispora.</title>
        <authorList>
            <person name="Buettner E."/>
        </authorList>
    </citation>
    <scope>NUCLEOTIDE SEQUENCE</scope>
    <source>
        <strain evidence="1">MPL23</strain>
    </source>
</reference>
<dbReference type="EMBL" id="JANHOG010000268">
    <property type="protein sequence ID" value="KAJ3556127.1"/>
    <property type="molecule type" value="Genomic_DNA"/>
</dbReference>
<accession>A0ACC1T9H7</accession>
<protein>
    <submittedName>
        <fullName evidence="1">Uncharacterized protein</fullName>
    </submittedName>
</protein>
<comment type="caution">
    <text evidence="1">The sequence shown here is derived from an EMBL/GenBank/DDBJ whole genome shotgun (WGS) entry which is preliminary data.</text>
</comment>
<dbReference type="Proteomes" id="UP001148662">
    <property type="component" value="Unassembled WGS sequence"/>
</dbReference>